<name>A0A1L7RCI0_9ACTO</name>
<feature type="transmembrane region" description="Helical" evidence="2">
    <location>
        <begin position="197"/>
        <end position="213"/>
    </location>
</feature>
<feature type="transmembrane region" description="Helical" evidence="2">
    <location>
        <begin position="365"/>
        <end position="382"/>
    </location>
</feature>
<accession>A0A1L7RCI0</accession>
<keyword evidence="2" id="KW-0472">Membrane</keyword>
<evidence type="ECO:0000256" key="1">
    <source>
        <dbReference type="SAM" id="MobiDB-lite"/>
    </source>
</evidence>
<keyword evidence="2" id="KW-0812">Transmembrane</keyword>
<feature type="region of interest" description="Disordered" evidence="1">
    <location>
        <begin position="1"/>
        <end position="106"/>
    </location>
</feature>
<feature type="transmembrane region" description="Helical" evidence="2">
    <location>
        <begin position="125"/>
        <end position="152"/>
    </location>
</feature>
<dbReference type="RefSeq" id="WP_210580568.1">
    <property type="nucleotide sequence ID" value="NZ_LK995517.1"/>
</dbReference>
<protein>
    <submittedName>
        <fullName evidence="3">YwiC-like protein</fullName>
    </submittedName>
</protein>
<proteinExistence type="predicted"/>
<feature type="transmembrane region" description="Helical" evidence="2">
    <location>
        <begin position="173"/>
        <end position="191"/>
    </location>
</feature>
<feature type="transmembrane region" description="Helical" evidence="2">
    <location>
        <begin position="272"/>
        <end position="291"/>
    </location>
</feature>
<gene>
    <name evidence="3" type="ORF">AAM4_1815</name>
</gene>
<evidence type="ECO:0000313" key="3">
    <source>
        <dbReference type="EMBL" id="CED91647.1"/>
    </source>
</evidence>
<reference evidence="3" key="1">
    <citation type="submission" date="2014-07" db="EMBL/GenBank/DDBJ databases">
        <authorList>
            <person name="Zhang J.E."/>
            <person name="Yang H."/>
            <person name="Guo J."/>
            <person name="Deng Z."/>
            <person name="Luo H."/>
            <person name="Luo M."/>
            <person name="Zhao B."/>
        </authorList>
    </citation>
    <scope>NUCLEOTIDE SEQUENCE</scope>
    <source>
        <strain evidence="3">AM4</strain>
    </source>
</reference>
<feature type="compositionally biased region" description="Low complexity" evidence="1">
    <location>
        <begin position="78"/>
        <end position="100"/>
    </location>
</feature>
<sequence length="383" mass="41191">MTQQRPSDPSDRHIEYVSGQPETDTGATAASASSEDFARGPRGRIPYQQSRPGPEDDRLLATGEPVRPSSVRAGGAGPTSPRSGASTASSTTPGPSAARPGGQPGFRAWLPNQHGAHYMLLLPPIMGWVVGGFSWMNLLFIPAWLGAYLTYWAWSQWARARSPRRRALALPPLAVYTTWTALLGVVTLAVAPYLLQWVVPLAPLCAIALWESWRGRERSLLSGLATTAAAALMAAITYSLGVGGRGGFLGLGADATSLPGASPNGELTGWAWMWPVTALTAAYFCGTVPYIKSMIRERFNRPLLAGTVVWHVLVAVVTVSLAHGGWLPVAHAALWVVLATRSLAVPLWQWHLVRTRRAPLRPRTMGVAEIVFCLLFVLTLAIH</sequence>
<feature type="transmembrane region" description="Helical" evidence="2">
    <location>
        <begin position="332"/>
        <end position="353"/>
    </location>
</feature>
<dbReference type="EMBL" id="LK995517">
    <property type="protein sequence ID" value="CED91647.1"/>
    <property type="molecule type" value="Genomic_DNA"/>
</dbReference>
<keyword evidence="2" id="KW-1133">Transmembrane helix</keyword>
<feature type="transmembrane region" description="Helical" evidence="2">
    <location>
        <begin position="303"/>
        <end position="326"/>
    </location>
</feature>
<dbReference type="AlphaFoldDB" id="A0A1L7RCI0"/>
<evidence type="ECO:0000256" key="2">
    <source>
        <dbReference type="SAM" id="Phobius"/>
    </source>
</evidence>
<dbReference type="InterPro" id="IPR025576">
    <property type="entry name" value="YwiC"/>
</dbReference>
<feature type="transmembrane region" description="Helical" evidence="2">
    <location>
        <begin position="220"/>
        <end position="241"/>
    </location>
</feature>
<dbReference type="Pfam" id="PF14256">
    <property type="entry name" value="YwiC"/>
    <property type="match status" value="1"/>
</dbReference>
<organism evidence="3">
    <name type="scientific">Actinomyces succiniciruminis</name>
    <dbReference type="NCBI Taxonomy" id="1522002"/>
    <lineage>
        <taxon>Bacteria</taxon>
        <taxon>Bacillati</taxon>
        <taxon>Actinomycetota</taxon>
        <taxon>Actinomycetes</taxon>
        <taxon>Actinomycetales</taxon>
        <taxon>Actinomycetaceae</taxon>
        <taxon>Actinomyces</taxon>
    </lineage>
</organism>